<dbReference type="Proteomes" id="UP000263742">
    <property type="component" value="Segment"/>
</dbReference>
<dbReference type="EMBL" id="MH460460">
    <property type="protein sequence ID" value="AXG66526.1"/>
    <property type="molecule type" value="Genomic_DNA"/>
</dbReference>
<accession>A0A384ZWA4</accession>
<sequence>MPKVTLTEFASTGDPLLDDNFEMLFNVPAAVGGTSYTSMLRIQCKTGAKPGSTLEEVLKEAFGFQLNYAGRKTFTHSFSTEFNENAEMAVYKPLEKWHEMVRATETQLGATKAEYATKAIFRIFKQDGSIAGEYEIFGVWPKQVPDLQFNGTAQAIPVTVEWSFDYVKPKS</sequence>
<gene>
    <name evidence="1" type="ORF">JA13_123</name>
</gene>
<evidence type="ECO:0000313" key="1">
    <source>
        <dbReference type="EMBL" id="AXG66526.1"/>
    </source>
</evidence>
<name>A0A384ZWA4_9CAUD</name>
<reference evidence="1 2" key="1">
    <citation type="journal article" date="2018" name="Front. Microbiol.">
        <title>Jumbo Bacteriophages Are Represented Within an Increasing Diversity of Environmental Viruses Infecting the Emerging Phytopathogen, Dickeya solani.</title>
        <authorList>
            <person name="Day A.W."/>
            <person name="Ahn J."/>
            <person name="Salmond G.P.C."/>
        </authorList>
    </citation>
    <scope>NUCLEOTIDE SEQUENCE [LARGE SCALE GENOMIC DNA]</scope>
</reference>
<protein>
    <submittedName>
        <fullName evidence="1">Putative tail tube protein</fullName>
    </submittedName>
</protein>
<organism evidence="1 2">
    <name type="scientific">Dickeya phage vB_DsoM_JA13</name>
    <dbReference type="NCBI Taxonomy" id="2283030"/>
    <lineage>
        <taxon>Viruses</taxon>
        <taxon>Duplodnaviria</taxon>
        <taxon>Heunggongvirae</taxon>
        <taxon>Uroviricota</taxon>
        <taxon>Caudoviricetes</taxon>
        <taxon>Salmondvirus</taxon>
        <taxon>Salmondvirus JA11</taxon>
    </lineage>
</organism>
<evidence type="ECO:0000313" key="2">
    <source>
        <dbReference type="Proteomes" id="UP000263742"/>
    </source>
</evidence>
<proteinExistence type="predicted"/>